<dbReference type="Proteomes" id="UP000034601">
    <property type="component" value="Unassembled WGS sequence"/>
</dbReference>
<comment type="caution">
    <text evidence="2">The sequence shown here is derived from an EMBL/GenBank/DDBJ whole genome shotgun (WGS) entry which is preliminary data.</text>
</comment>
<dbReference type="EMBL" id="LCAB01000006">
    <property type="protein sequence ID" value="KKR83346.1"/>
    <property type="molecule type" value="Genomic_DNA"/>
</dbReference>
<evidence type="ECO:0000256" key="1">
    <source>
        <dbReference type="SAM" id="MobiDB-lite"/>
    </source>
</evidence>
<evidence type="ECO:0000313" key="3">
    <source>
        <dbReference type="Proteomes" id="UP000034601"/>
    </source>
</evidence>
<feature type="compositionally biased region" description="Pro residues" evidence="1">
    <location>
        <begin position="274"/>
        <end position="284"/>
    </location>
</feature>
<accession>A0A0G0U7W9</accession>
<proteinExistence type="predicted"/>
<protein>
    <submittedName>
        <fullName evidence="2">Uncharacterized protein</fullName>
    </submittedName>
</protein>
<gene>
    <name evidence="2" type="ORF">UU29_C0006G0035</name>
</gene>
<feature type="region of interest" description="Disordered" evidence="1">
    <location>
        <begin position="221"/>
        <end position="320"/>
    </location>
</feature>
<reference evidence="2 3" key="1">
    <citation type="journal article" date="2015" name="Nature">
        <title>rRNA introns, odd ribosomes, and small enigmatic genomes across a large radiation of phyla.</title>
        <authorList>
            <person name="Brown C.T."/>
            <person name="Hug L.A."/>
            <person name="Thomas B.C."/>
            <person name="Sharon I."/>
            <person name="Castelle C.J."/>
            <person name="Singh A."/>
            <person name="Wilkins M.J."/>
            <person name="Williams K.H."/>
            <person name="Banfield J.F."/>
        </authorList>
    </citation>
    <scope>NUCLEOTIDE SEQUENCE [LARGE SCALE GENOMIC DNA]</scope>
</reference>
<organism evidence="2 3">
    <name type="scientific">Candidatus Daviesbacteria bacterium GW2011_GWA2_40_9</name>
    <dbReference type="NCBI Taxonomy" id="1618424"/>
    <lineage>
        <taxon>Bacteria</taxon>
        <taxon>Candidatus Daviesiibacteriota</taxon>
    </lineage>
</organism>
<feature type="compositionally biased region" description="Low complexity" evidence="1">
    <location>
        <begin position="288"/>
        <end position="320"/>
    </location>
</feature>
<name>A0A0G0U7W9_9BACT</name>
<dbReference type="AlphaFoldDB" id="A0A0G0U7W9"/>
<evidence type="ECO:0000313" key="2">
    <source>
        <dbReference type="EMBL" id="KKR83346.1"/>
    </source>
</evidence>
<sequence>MSGCGTVISYEIIALLPLTFCPDLRKIIPMPDISNPKDKSQMAHLPPPSGDSAKAEKYLSQLIKLINQNKLLVNHTDLAQFDPSAIEDHYRMELKQYHVEISHSKQPETGQDFYIMLFTNLQDIRDGCSEKIILAYMHLTQEQFKRFKTTADEQVERRRKEEEEKRFAEMMTPVDEVLQKIEASDTLEEDLQEIAKEPIPRLETPPAAEPALQISQLPQDTTISPTIPQPGETPFAPFAPSETNFSAAPPSGDQKGVADLLNDFSGHYSSQPSYTPPEISPAPQPTYSLPSSSFPAPTAPSSETTLPPTPQTPTNQTPQY</sequence>